<dbReference type="Gene3D" id="1.20.1530.20">
    <property type="match status" value="1"/>
</dbReference>
<keyword evidence="8 9" id="KW-0472">Membrane</keyword>
<sequence length="606" mass="67754">MNFELPLTLSLVLFLTLGILSQWIANLLKWPAIVVMAIVGLLVGPIFGLVNPQEHLGHDIFSTIVSLAVAIILFEGSSNLDFRELKGVSKALVKILSIGAAISWFLGMLGLHYILSFPLSISAVLAGLFLISGPTVIQPLLKQTKVKNNVDTILRWESIILDPIGPMVALGLYFIIFVIKQDFGFQVILVFLVELVAAALIGILVAYVFKWLVEQNRISQNLIAPIQFVCVLLIFSISDFILPESGLLTVTVFGLCIAMFKRGDFIYSEPDHFIEHTSMILVSTVFILITSSLTMDVLKETFNWWLILFCFVMIVCVRPISIFVATLNTEIASNERRFLSAIMPRGIVVLTVAEFFSTLLIDANVPKAEYITSVTFGFVFITVVFYGFSFKTIAKRFKVSSNEPSGVLLVGESAFSNHLGTVLKQHHIPIMVFLQKQRGLTQTEALGFETFEGNLLAHHERIYADLTRYDYSLLLTSSLMVNAYAFTELTNEFGLKNVFMIDSSNHQKNMKHRVGKQISNHILFKEGVSYQELNQYVKTKCITEIDASEQSTITDDDLLLYYIDDNKEIAFQTVNHALLGKETGVYGVLKHFHSTISSLKNGNEGQ</sequence>
<evidence type="ECO:0000259" key="10">
    <source>
        <dbReference type="Pfam" id="PF00999"/>
    </source>
</evidence>
<feature type="domain" description="Cation/H+ exchanger transmembrane" evidence="10">
    <location>
        <begin position="16"/>
        <end position="395"/>
    </location>
</feature>
<keyword evidence="4" id="KW-1003">Cell membrane</keyword>
<evidence type="ECO:0000256" key="5">
    <source>
        <dbReference type="ARBA" id="ARBA00022692"/>
    </source>
</evidence>
<dbReference type="AlphaFoldDB" id="A0A3E0IQG0"/>
<dbReference type="GO" id="GO:0015297">
    <property type="term" value="F:antiporter activity"/>
    <property type="evidence" value="ECO:0007669"/>
    <property type="project" value="UniProtKB-KW"/>
</dbReference>
<organism evidence="11 12">
    <name type="scientific">Staphylococcus felis</name>
    <dbReference type="NCBI Taxonomy" id="46127"/>
    <lineage>
        <taxon>Bacteria</taxon>
        <taxon>Bacillati</taxon>
        <taxon>Bacillota</taxon>
        <taxon>Bacilli</taxon>
        <taxon>Bacillales</taxon>
        <taxon>Staphylococcaceae</taxon>
        <taxon>Staphylococcus</taxon>
    </lineage>
</organism>
<feature type="transmembrane region" description="Helical" evidence="9">
    <location>
        <begin position="6"/>
        <end position="25"/>
    </location>
</feature>
<dbReference type="PANTHER" id="PTHR32507">
    <property type="entry name" value="NA(+)/H(+) ANTIPORTER 1"/>
    <property type="match status" value="1"/>
</dbReference>
<feature type="transmembrane region" description="Helical" evidence="9">
    <location>
        <begin position="153"/>
        <end position="179"/>
    </location>
</feature>
<gene>
    <name evidence="11" type="ORF">DOS83_04900</name>
</gene>
<evidence type="ECO:0000256" key="6">
    <source>
        <dbReference type="ARBA" id="ARBA00022989"/>
    </source>
</evidence>
<evidence type="ECO:0000256" key="1">
    <source>
        <dbReference type="ARBA" id="ARBA00004651"/>
    </source>
</evidence>
<dbReference type="InterPro" id="IPR006153">
    <property type="entry name" value="Cation/H_exchanger_TM"/>
</dbReference>
<evidence type="ECO:0000313" key="11">
    <source>
        <dbReference type="EMBL" id="REH96885.1"/>
    </source>
</evidence>
<feature type="transmembrane region" description="Helical" evidence="9">
    <location>
        <begin position="32"/>
        <end position="50"/>
    </location>
</feature>
<dbReference type="InterPro" id="IPR038770">
    <property type="entry name" value="Na+/solute_symporter_sf"/>
</dbReference>
<feature type="transmembrane region" description="Helical" evidence="9">
    <location>
        <begin position="221"/>
        <end position="241"/>
    </location>
</feature>
<keyword evidence="6 9" id="KW-1133">Transmembrane helix</keyword>
<dbReference type="EMBL" id="QKXQ01000234">
    <property type="protein sequence ID" value="REH96885.1"/>
    <property type="molecule type" value="Genomic_DNA"/>
</dbReference>
<comment type="caution">
    <text evidence="11">The sequence shown here is derived from an EMBL/GenBank/DDBJ whole genome shotgun (WGS) entry which is preliminary data.</text>
</comment>
<feature type="transmembrane region" description="Helical" evidence="9">
    <location>
        <begin position="247"/>
        <end position="267"/>
    </location>
</feature>
<protein>
    <submittedName>
        <fullName evidence="11">Sodium:proton antiporter</fullName>
    </submittedName>
</protein>
<dbReference type="Proteomes" id="UP000256562">
    <property type="component" value="Unassembled WGS sequence"/>
</dbReference>
<evidence type="ECO:0000256" key="7">
    <source>
        <dbReference type="ARBA" id="ARBA00023065"/>
    </source>
</evidence>
<keyword evidence="3" id="KW-0050">Antiport</keyword>
<feature type="transmembrane region" description="Helical" evidence="9">
    <location>
        <begin position="370"/>
        <end position="388"/>
    </location>
</feature>
<proteinExistence type="predicted"/>
<feature type="transmembrane region" description="Helical" evidence="9">
    <location>
        <begin position="121"/>
        <end position="141"/>
    </location>
</feature>
<feature type="transmembrane region" description="Helical" evidence="9">
    <location>
        <begin position="56"/>
        <end position="74"/>
    </location>
</feature>
<comment type="subcellular location">
    <subcellularLocation>
        <location evidence="1">Cell membrane</location>
        <topology evidence="1">Multi-pass membrane protein</topology>
    </subcellularLocation>
</comment>
<feature type="transmembrane region" description="Helical" evidence="9">
    <location>
        <begin position="185"/>
        <end position="209"/>
    </location>
</feature>
<dbReference type="GO" id="GO:1902600">
    <property type="term" value="P:proton transmembrane transport"/>
    <property type="evidence" value="ECO:0007669"/>
    <property type="project" value="InterPro"/>
</dbReference>
<dbReference type="PANTHER" id="PTHR32507:SF0">
    <property type="entry name" value="NA(+)_H(+) ANTIPORTER 2-RELATED"/>
    <property type="match status" value="1"/>
</dbReference>
<evidence type="ECO:0000313" key="12">
    <source>
        <dbReference type="Proteomes" id="UP000256562"/>
    </source>
</evidence>
<keyword evidence="5 9" id="KW-0812">Transmembrane</keyword>
<accession>A0A3E0IQG0</accession>
<evidence type="ECO:0000256" key="4">
    <source>
        <dbReference type="ARBA" id="ARBA00022475"/>
    </source>
</evidence>
<feature type="transmembrane region" description="Helical" evidence="9">
    <location>
        <begin position="279"/>
        <end position="298"/>
    </location>
</feature>
<evidence type="ECO:0000256" key="2">
    <source>
        <dbReference type="ARBA" id="ARBA00022448"/>
    </source>
</evidence>
<dbReference type="GO" id="GO:0005886">
    <property type="term" value="C:plasma membrane"/>
    <property type="evidence" value="ECO:0007669"/>
    <property type="project" value="UniProtKB-SubCell"/>
</dbReference>
<keyword evidence="7" id="KW-0406">Ion transport</keyword>
<feature type="transmembrane region" description="Helical" evidence="9">
    <location>
        <begin position="95"/>
        <end position="115"/>
    </location>
</feature>
<dbReference type="Pfam" id="PF00999">
    <property type="entry name" value="Na_H_Exchanger"/>
    <property type="match status" value="1"/>
</dbReference>
<evidence type="ECO:0000256" key="8">
    <source>
        <dbReference type="ARBA" id="ARBA00023136"/>
    </source>
</evidence>
<reference evidence="11 12" key="1">
    <citation type="journal article" date="2018" name="Vet. Microbiol.">
        <title>Characterisation of Staphylococcus felis isolated from cats using whole genome sequencing.</title>
        <authorList>
            <person name="Worthing K."/>
            <person name="Pang S."/>
            <person name="Trott D.J."/>
            <person name="Abraham S."/>
            <person name="Coombs G.W."/>
            <person name="Jordan D."/>
            <person name="McIntyre L."/>
            <person name="Davies M.R."/>
            <person name="Norris J."/>
        </authorList>
    </citation>
    <scope>NUCLEOTIDE SEQUENCE [LARGE SCALE GENOMIC DNA]</scope>
    <source>
        <strain evidence="11 12">F9</strain>
    </source>
</reference>
<keyword evidence="2" id="KW-0813">Transport</keyword>
<name>A0A3E0IQG0_9STAP</name>
<feature type="transmembrane region" description="Helical" evidence="9">
    <location>
        <begin position="338"/>
        <end position="358"/>
    </location>
</feature>
<evidence type="ECO:0000256" key="9">
    <source>
        <dbReference type="SAM" id="Phobius"/>
    </source>
</evidence>
<feature type="transmembrane region" description="Helical" evidence="9">
    <location>
        <begin position="304"/>
        <end position="326"/>
    </location>
</feature>
<dbReference type="RefSeq" id="WP_116094142.1">
    <property type="nucleotide sequence ID" value="NZ_QKXN01000083.1"/>
</dbReference>
<dbReference type="OrthoDB" id="570124at2"/>
<evidence type="ECO:0000256" key="3">
    <source>
        <dbReference type="ARBA" id="ARBA00022449"/>
    </source>
</evidence>